<dbReference type="AlphaFoldDB" id="A0A497XCG1"/>
<protein>
    <recommendedName>
        <fullName evidence="4">Pre-toxin TG domain-containing protein</fullName>
    </recommendedName>
</protein>
<reference evidence="2 3" key="1">
    <citation type="submission" date="2018-10" db="EMBL/GenBank/DDBJ databases">
        <title>Genomic Encyclopedia of Type Strains, Phase IV (KMG-IV): sequencing the most valuable type-strain genomes for metagenomic binning, comparative biology and taxonomic classification.</title>
        <authorList>
            <person name="Goeker M."/>
        </authorList>
    </citation>
    <scope>NUCLEOTIDE SEQUENCE [LARGE SCALE GENOMIC DNA]</scope>
    <source>
        <strain evidence="2 3">DSM 26916</strain>
    </source>
</reference>
<evidence type="ECO:0000313" key="2">
    <source>
        <dbReference type="EMBL" id="RLJ64610.1"/>
    </source>
</evidence>
<sequence>MRRRQFIRAAGTGAGIALFPSFWSGSLLAQDSDARLAVNSTIRGMTPAEVADAVEAKTLINAFKRTGRLPLEQFLAVRGARLKNLIESFPETLSDVQMARIGLELAMLINASRSFKATKTRGVGKLLGSGVEVPAIGVVAVDMKGYCLDKELPAPGGGARIRLRPANLYLNGPLADIEQAVLDYAAANPNAVDYHQLQHVLWGLRGVESVSPYTISMAQRRDLLDILNRAKPGSSIRFLETAMKADQKRKSEAFLRKLLPIIGDLEKIGVSLDKLSSKSSGAQSVDSHLAMLRDMPTTGDPRSVPEEAAYSILAPGVYAVTEGTNSLEVRTHILNVSGQQFAFIPSEWVAETQLAQQRVAFTSIKSAASSPGAIPSGNYEVSDHTKDAVRAMTLKALGMADPAKAKSYSEKLAANNKFIASAAMVTGANFVTAFPVVGNVLSAAEFLSGQDLFMNFGKPLSSEERILAGLGAIPGYGSMFKVAGGAGKLSSIVAKALESPAVTKVLKTADRVEMAKDIAGVGDFLASESDAQFWNASADIAQKLLAEYRVA</sequence>
<evidence type="ECO:0008006" key="4">
    <source>
        <dbReference type="Google" id="ProtNLM"/>
    </source>
</evidence>
<proteinExistence type="predicted"/>
<evidence type="ECO:0000313" key="3">
    <source>
        <dbReference type="Proteomes" id="UP000268908"/>
    </source>
</evidence>
<keyword evidence="3" id="KW-1185">Reference proteome</keyword>
<evidence type="ECO:0000256" key="1">
    <source>
        <dbReference type="SAM" id="SignalP"/>
    </source>
</evidence>
<organism evidence="2 3">
    <name type="scientific">Sulfurisoma sediminicola</name>
    <dbReference type="NCBI Taxonomy" id="1381557"/>
    <lineage>
        <taxon>Bacteria</taxon>
        <taxon>Pseudomonadati</taxon>
        <taxon>Pseudomonadota</taxon>
        <taxon>Betaproteobacteria</taxon>
        <taxon>Nitrosomonadales</taxon>
        <taxon>Sterolibacteriaceae</taxon>
        <taxon>Sulfurisoma</taxon>
    </lineage>
</organism>
<dbReference type="EMBL" id="RCCI01000005">
    <property type="protein sequence ID" value="RLJ64610.1"/>
    <property type="molecule type" value="Genomic_DNA"/>
</dbReference>
<comment type="caution">
    <text evidence="2">The sequence shown here is derived from an EMBL/GenBank/DDBJ whole genome shotgun (WGS) entry which is preliminary data.</text>
</comment>
<keyword evidence="1" id="KW-0732">Signal</keyword>
<feature type="chain" id="PRO_5019843032" description="Pre-toxin TG domain-containing protein" evidence="1">
    <location>
        <begin position="30"/>
        <end position="551"/>
    </location>
</feature>
<feature type="signal peptide" evidence="1">
    <location>
        <begin position="1"/>
        <end position="29"/>
    </location>
</feature>
<accession>A0A497XCG1</accession>
<gene>
    <name evidence="2" type="ORF">DFR35_1251</name>
</gene>
<dbReference type="Proteomes" id="UP000268908">
    <property type="component" value="Unassembled WGS sequence"/>
</dbReference>
<name>A0A497XCG1_9PROT</name>